<evidence type="ECO:0000313" key="4">
    <source>
        <dbReference type="Proteomes" id="UP000295680"/>
    </source>
</evidence>
<gene>
    <name evidence="3" type="ORF">EV192_102507</name>
</gene>
<evidence type="ECO:0000259" key="2">
    <source>
        <dbReference type="Pfam" id="PF13191"/>
    </source>
</evidence>
<feature type="domain" description="DUF234" evidence="1">
    <location>
        <begin position="323"/>
        <end position="417"/>
    </location>
</feature>
<dbReference type="RefSeq" id="WP_132114081.1">
    <property type="nucleotide sequence ID" value="NZ_SLWS01000002.1"/>
</dbReference>
<comment type="caution">
    <text evidence="3">The sequence shown here is derived from an EMBL/GenBank/DDBJ whole genome shotgun (WGS) entry which is preliminary data.</text>
</comment>
<dbReference type="InterPro" id="IPR041664">
    <property type="entry name" value="AAA_16"/>
</dbReference>
<dbReference type="InterPro" id="IPR027417">
    <property type="entry name" value="P-loop_NTPase"/>
</dbReference>
<dbReference type="Proteomes" id="UP000295680">
    <property type="component" value="Unassembled WGS sequence"/>
</dbReference>
<dbReference type="AlphaFoldDB" id="A0A4R2JYN2"/>
<evidence type="ECO:0008006" key="5">
    <source>
        <dbReference type="Google" id="ProtNLM"/>
    </source>
</evidence>
<dbReference type="SUPFAM" id="SSF52540">
    <property type="entry name" value="P-loop containing nucleoside triphosphate hydrolases"/>
    <property type="match status" value="1"/>
</dbReference>
<dbReference type="Gene3D" id="3.40.50.300">
    <property type="entry name" value="P-loop containing nucleotide triphosphate hydrolases"/>
    <property type="match status" value="1"/>
</dbReference>
<dbReference type="Pfam" id="PF13191">
    <property type="entry name" value="AAA_16"/>
    <property type="match status" value="1"/>
</dbReference>
<organism evidence="3 4">
    <name type="scientific">Actinocrispum wychmicini</name>
    <dbReference type="NCBI Taxonomy" id="1213861"/>
    <lineage>
        <taxon>Bacteria</taxon>
        <taxon>Bacillati</taxon>
        <taxon>Actinomycetota</taxon>
        <taxon>Actinomycetes</taxon>
        <taxon>Pseudonocardiales</taxon>
        <taxon>Pseudonocardiaceae</taxon>
        <taxon>Actinocrispum</taxon>
    </lineage>
</organism>
<evidence type="ECO:0000313" key="3">
    <source>
        <dbReference type="EMBL" id="TCO62369.1"/>
    </source>
</evidence>
<dbReference type="InterPro" id="IPR004256">
    <property type="entry name" value="DUF234"/>
</dbReference>
<feature type="domain" description="Orc1-like AAA ATPase" evidence="2">
    <location>
        <begin position="3"/>
        <end position="146"/>
    </location>
</feature>
<dbReference type="EMBL" id="SLWS01000002">
    <property type="protein sequence ID" value="TCO62369.1"/>
    <property type="molecule type" value="Genomic_DNA"/>
</dbReference>
<dbReference type="PANTHER" id="PTHR34704">
    <property type="entry name" value="ATPASE"/>
    <property type="match status" value="1"/>
</dbReference>
<accession>A0A4R2JYN2</accession>
<keyword evidence="4" id="KW-1185">Reference proteome</keyword>
<name>A0A4R2JYN2_9PSEU</name>
<protein>
    <recommendedName>
        <fullName evidence="5">DUF234 domain-containing protein</fullName>
    </recommendedName>
</protein>
<evidence type="ECO:0000259" key="1">
    <source>
        <dbReference type="Pfam" id="PF03008"/>
    </source>
</evidence>
<proteinExistence type="predicted"/>
<dbReference type="PANTHER" id="PTHR34704:SF1">
    <property type="entry name" value="ATPASE"/>
    <property type="match status" value="1"/>
</dbReference>
<dbReference type="OrthoDB" id="3209349at2"/>
<reference evidence="3 4" key="1">
    <citation type="submission" date="2019-03" db="EMBL/GenBank/DDBJ databases">
        <title>Genomic Encyclopedia of Type Strains, Phase IV (KMG-IV): sequencing the most valuable type-strain genomes for metagenomic binning, comparative biology and taxonomic classification.</title>
        <authorList>
            <person name="Goeker M."/>
        </authorList>
    </citation>
    <scope>NUCLEOTIDE SEQUENCE [LARGE SCALE GENOMIC DNA]</scope>
    <source>
        <strain evidence="3 4">DSM 45934</strain>
    </source>
</reference>
<sequence>MARFVGRDRELRILRDELARVRQADDDRPGRCLLIRGRRRVGKSRLVETFADRAGAPFLFFTATGEATEMELARFSQDALESTLPAKDLLAAGNPANWGDALRLLAAVLPDNAPSIVVIDELPYLMDDSQAFEGVLQRSWDRYLARKPTLLILIGSDLSMMAALDSYERPFHQRGREMVIGPLNPLDLAGMLEMDPPEAFDAALVTGGLPLICADWAAGQDLWGFLDDALANPTSPLLVSAERSLAAEFPEHAQARTVLGAIGSGERTFTNIAKAAGGIGATPLQRSLSTLIDKRVVAGDLPLSTRPSKDRRYRVTDPYLRFWLRFLAPAMDEIERGRSDLTLNRIRRSWTTWRGRAVEPLVREALGRLLPDDHIPAAPAIGGYWTRTNDIEIDIVGADRAPVARQLLFAGSIKWLENSAFDDHDLADLQRHAAALTDQPLPLVAVSRSGTSCEGAHATYEPADLLGAWDPR</sequence>
<dbReference type="Pfam" id="PF03008">
    <property type="entry name" value="DUF234"/>
    <property type="match status" value="1"/>
</dbReference>